<dbReference type="InterPro" id="IPR052852">
    <property type="entry name" value="SSU_Processome_Comp"/>
</dbReference>
<dbReference type="InterPro" id="IPR027973">
    <property type="entry name" value="FSAF1-like"/>
</dbReference>
<comment type="caution">
    <text evidence="2">The sequence shown here is derived from an EMBL/GenBank/DDBJ whole genome shotgun (WGS) entry which is preliminary data.</text>
</comment>
<evidence type="ECO:0000313" key="3">
    <source>
        <dbReference type="Proteomes" id="UP000271974"/>
    </source>
</evidence>
<reference evidence="2 3" key="1">
    <citation type="submission" date="2019-01" db="EMBL/GenBank/DDBJ databases">
        <title>A draft genome assembly of the solar-powered sea slug Elysia chlorotica.</title>
        <authorList>
            <person name="Cai H."/>
            <person name="Li Q."/>
            <person name="Fang X."/>
            <person name="Li J."/>
            <person name="Curtis N.E."/>
            <person name="Altenburger A."/>
            <person name="Shibata T."/>
            <person name="Feng M."/>
            <person name="Maeda T."/>
            <person name="Schwartz J.A."/>
            <person name="Shigenobu S."/>
            <person name="Lundholm N."/>
            <person name="Nishiyama T."/>
            <person name="Yang H."/>
            <person name="Hasebe M."/>
            <person name="Li S."/>
            <person name="Pierce S.K."/>
            <person name="Wang J."/>
        </authorList>
    </citation>
    <scope>NUCLEOTIDE SEQUENCE [LARGE SCALE GENOMIC DNA]</scope>
    <source>
        <strain evidence="2">EC2010</strain>
        <tissue evidence="2">Whole organism of an adult</tissue>
    </source>
</reference>
<name>A0A433UD47_ELYCH</name>
<dbReference type="STRING" id="188477.A0A433UD47"/>
<feature type="region of interest" description="Disordered" evidence="1">
    <location>
        <begin position="14"/>
        <end position="54"/>
    </location>
</feature>
<feature type="compositionally biased region" description="Basic and acidic residues" evidence="1">
    <location>
        <begin position="18"/>
        <end position="33"/>
    </location>
</feature>
<keyword evidence="3" id="KW-1185">Reference proteome</keyword>
<dbReference type="PANTHER" id="PTHR28366:SF1">
    <property type="entry name" value="CHROMOSOME 1 OPEN READING FRAME 131"/>
    <property type="match status" value="1"/>
</dbReference>
<feature type="compositionally biased region" description="Basic residues" evidence="1">
    <location>
        <begin position="120"/>
        <end position="129"/>
    </location>
</feature>
<dbReference type="PANTHER" id="PTHR28366">
    <property type="entry name" value="CHROMOSOME 1 OPEN READING FRAME 131"/>
    <property type="match status" value="1"/>
</dbReference>
<proteinExistence type="predicted"/>
<dbReference type="OrthoDB" id="10067479at2759"/>
<dbReference type="Pfam" id="PF15375">
    <property type="entry name" value="FSAF1"/>
    <property type="match status" value="1"/>
</dbReference>
<dbReference type="EMBL" id="RQTK01000007">
    <property type="protein sequence ID" value="RUS91736.1"/>
    <property type="molecule type" value="Genomic_DNA"/>
</dbReference>
<sequence>MSKPKKEVEVVVFNNPWKGKDKNSGSGIKEDNQKANLKPGQAGPSTARPMFDQKKAKYDIRKLGIHGMDRSNKQNAMADLLIELGADPPRNKVYHIKEYQQMAKKKREEEEKLQIMTDGKKKKKPMAKKKREEEEKLQIMTDGKKKKKPKEKRKRDKDDLLNYVDGQTGFYKDGVQFVKKKKR</sequence>
<organism evidence="2 3">
    <name type="scientific">Elysia chlorotica</name>
    <name type="common">Eastern emerald elysia</name>
    <name type="synonym">Sea slug</name>
    <dbReference type="NCBI Taxonomy" id="188477"/>
    <lineage>
        <taxon>Eukaryota</taxon>
        <taxon>Metazoa</taxon>
        <taxon>Spiralia</taxon>
        <taxon>Lophotrochozoa</taxon>
        <taxon>Mollusca</taxon>
        <taxon>Gastropoda</taxon>
        <taxon>Heterobranchia</taxon>
        <taxon>Euthyneura</taxon>
        <taxon>Panpulmonata</taxon>
        <taxon>Sacoglossa</taxon>
        <taxon>Placobranchoidea</taxon>
        <taxon>Plakobranchidae</taxon>
        <taxon>Elysia</taxon>
    </lineage>
</organism>
<feature type="region of interest" description="Disordered" evidence="1">
    <location>
        <begin position="103"/>
        <end position="159"/>
    </location>
</feature>
<protein>
    <submittedName>
        <fullName evidence="2">Uncharacterized protein</fullName>
    </submittedName>
</protein>
<accession>A0A433UD47</accession>
<feature type="compositionally biased region" description="Basic residues" evidence="1">
    <location>
        <begin position="144"/>
        <end position="155"/>
    </location>
</feature>
<evidence type="ECO:0000256" key="1">
    <source>
        <dbReference type="SAM" id="MobiDB-lite"/>
    </source>
</evidence>
<dbReference type="Proteomes" id="UP000271974">
    <property type="component" value="Unassembled WGS sequence"/>
</dbReference>
<gene>
    <name evidence="2" type="ORF">EGW08_000562</name>
</gene>
<evidence type="ECO:0000313" key="2">
    <source>
        <dbReference type="EMBL" id="RUS91736.1"/>
    </source>
</evidence>
<dbReference type="AlphaFoldDB" id="A0A433UD47"/>